<evidence type="ECO:0000313" key="3">
    <source>
        <dbReference type="Proteomes" id="UP001303115"/>
    </source>
</evidence>
<keyword evidence="3" id="KW-1185">Reference proteome</keyword>
<dbReference type="Proteomes" id="UP001303115">
    <property type="component" value="Unassembled WGS sequence"/>
</dbReference>
<sequence>TTIPNNTASSDPYIINAFKVLDEARVNRDITLSRLAYIQLAYIFELLKEIVALDRRNGQLLPLRTGYYNASIATNIYIEAQEQASTSRNEVKQYSRVARRWKALVGLLPIFVILYYSEVAEGLIYILSSLYIPLILTILKQ</sequence>
<evidence type="ECO:0000256" key="1">
    <source>
        <dbReference type="SAM" id="Phobius"/>
    </source>
</evidence>
<keyword evidence="1" id="KW-0472">Membrane</keyword>
<feature type="non-terminal residue" evidence="2">
    <location>
        <position position="1"/>
    </location>
</feature>
<keyword evidence="1" id="KW-0812">Transmembrane</keyword>
<evidence type="ECO:0000313" key="2">
    <source>
        <dbReference type="EMBL" id="KAK4031187.1"/>
    </source>
</evidence>
<reference evidence="3" key="1">
    <citation type="journal article" date="2023" name="Mol. Phylogenet. Evol.">
        <title>Genome-scale phylogeny and comparative genomics of the fungal order Sordariales.</title>
        <authorList>
            <person name="Hensen N."/>
            <person name="Bonometti L."/>
            <person name="Westerberg I."/>
            <person name="Brannstrom I.O."/>
            <person name="Guillou S."/>
            <person name="Cros-Aarteil S."/>
            <person name="Calhoun S."/>
            <person name="Haridas S."/>
            <person name="Kuo A."/>
            <person name="Mondo S."/>
            <person name="Pangilinan J."/>
            <person name="Riley R."/>
            <person name="LaButti K."/>
            <person name="Andreopoulos B."/>
            <person name="Lipzen A."/>
            <person name="Chen C."/>
            <person name="Yan M."/>
            <person name="Daum C."/>
            <person name="Ng V."/>
            <person name="Clum A."/>
            <person name="Steindorff A."/>
            <person name="Ohm R.A."/>
            <person name="Martin F."/>
            <person name="Silar P."/>
            <person name="Natvig D.O."/>
            <person name="Lalanne C."/>
            <person name="Gautier V."/>
            <person name="Ament-Velasquez S.L."/>
            <person name="Kruys A."/>
            <person name="Hutchinson M.I."/>
            <person name="Powell A.J."/>
            <person name="Barry K."/>
            <person name="Miller A.N."/>
            <person name="Grigoriev I.V."/>
            <person name="Debuchy R."/>
            <person name="Gladieux P."/>
            <person name="Hiltunen Thoren M."/>
            <person name="Johannesson H."/>
        </authorList>
    </citation>
    <scope>NUCLEOTIDE SEQUENCE [LARGE SCALE GENOMIC DNA]</scope>
    <source>
        <strain evidence="3">CBS 284.82</strain>
    </source>
</reference>
<protein>
    <submittedName>
        <fullName evidence="2">Uncharacterized protein</fullName>
    </submittedName>
</protein>
<comment type="caution">
    <text evidence="2">The sequence shown here is derived from an EMBL/GenBank/DDBJ whole genome shotgun (WGS) entry which is preliminary data.</text>
</comment>
<gene>
    <name evidence="2" type="ORF">C8A01DRAFT_21562</name>
</gene>
<organism evidence="2 3">
    <name type="scientific">Parachaetomium inaequale</name>
    <dbReference type="NCBI Taxonomy" id="2588326"/>
    <lineage>
        <taxon>Eukaryota</taxon>
        <taxon>Fungi</taxon>
        <taxon>Dikarya</taxon>
        <taxon>Ascomycota</taxon>
        <taxon>Pezizomycotina</taxon>
        <taxon>Sordariomycetes</taxon>
        <taxon>Sordariomycetidae</taxon>
        <taxon>Sordariales</taxon>
        <taxon>Chaetomiaceae</taxon>
        <taxon>Parachaetomium</taxon>
    </lineage>
</organism>
<name>A0AAN6P811_9PEZI</name>
<dbReference type="AlphaFoldDB" id="A0AAN6P811"/>
<proteinExistence type="predicted"/>
<keyword evidence="1" id="KW-1133">Transmembrane helix</keyword>
<dbReference type="EMBL" id="MU855017">
    <property type="protein sequence ID" value="KAK4031187.1"/>
    <property type="molecule type" value="Genomic_DNA"/>
</dbReference>
<feature type="transmembrane region" description="Helical" evidence="1">
    <location>
        <begin position="101"/>
        <end position="117"/>
    </location>
</feature>
<accession>A0AAN6P811</accession>